<evidence type="ECO:0008006" key="4">
    <source>
        <dbReference type="Google" id="ProtNLM"/>
    </source>
</evidence>
<keyword evidence="1" id="KW-1133">Transmembrane helix</keyword>
<evidence type="ECO:0000313" key="3">
    <source>
        <dbReference type="Proteomes" id="UP001156215"/>
    </source>
</evidence>
<keyword evidence="1" id="KW-0472">Membrane</keyword>
<protein>
    <recommendedName>
        <fullName evidence="4">Transmembrane protein</fullName>
    </recommendedName>
</protein>
<sequence>MKTIDARMGLTWIQEGFTLFRKRPFLLTNLFIAYFLAMMIVGSFPLIGAILPPLIAPSFSVFFLQAINDVSEERPFSFSHGFAVFNKSVIRRLFALGGLYFLAAGIAVYLSSFVDGGIFMRAMGGEQFEVQFLLESNFREAFMVAVILNFVALLLFWFVAPLIAWKNMPVGQSLFYNFFTILRTWKAFIVYLLGLMLVGFFLPMLLNMLIMIALGRNIGLFFLFSLLMVVAVLVYCSFYSMYIYVFGKPTPVTEA</sequence>
<dbReference type="InterPro" id="IPR047798">
    <property type="entry name" value="BPSS1780-like"/>
</dbReference>
<dbReference type="EMBL" id="CP098242">
    <property type="protein sequence ID" value="WAW08958.1"/>
    <property type="molecule type" value="Genomic_DNA"/>
</dbReference>
<reference evidence="2" key="1">
    <citation type="journal article" date="2022" name="Front. Microbiol.">
        <title>New perspectives on an old grouping: The genomic and phenotypic variability of Oxalobacter formigenes and the implications for calcium oxalate stone prevention.</title>
        <authorList>
            <person name="Chmiel J.A."/>
            <person name="Carr C."/>
            <person name="Stuivenberg G.A."/>
            <person name="Venema R."/>
            <person name="Chanyi R.M."/>
            <person name="Al K.F."/>
            <person name="Giguere D."/>
            <person name="Say H."/>
            <person name="Akouris P.P."/>
            <person name="Dominguez Romero S.A."/>
            <person name="Kwong A."/>
            <person name="Tai V."/>
            <person name="Koval S.F."/>
            <person name="Razvi H."/>
            <person name="Bjazevic J."/>
            <person name="Burton J.P."/>
        </authorList>
    </citation>
    <scope>NUCLEOTIDE SEQUENCE</scope>
    <source>
        <strain evidence="2">WoOx3</strain>
    </source>
</reference>
<keyword evidence="3" id="KW-1185">Reference proteome</keyword>
<evidence type="ECO:0000313" key="2">
    <source>
        <dbReference type="EMBL" id="WAW08958.1"/>
    </source>
</evidence>
<keyword evidence="1" id="KW-0812">Transmembrane</keyword>
<dbReference type="NCBIfam" id="NF041043">
    <property type="entry name" value="BPSS1780_fam"/>
    <property type="match status" value="1"/>
</dbReference>
<feature type="transmembrane region" description="Helical" evidence="1">
    <location>
        <begin position="141"/>
        <end position="165"/>
    </location>
</feature>
<name>A0A9E9LXB6_9BURK</name>
<dbReference type="KEGG" id="ovb:NB640_06570"/>
<evidence type="ECO:0000256" key="1">
    <source>
        <dbReference type="SAM" id="Phobius"/>
    </source>
</evidence>
<proteinExistence type="predicted"/>
<organism evidence="2 3">
    <name type="scientific">Oxalobacter vibrioformis</name>
    <dbReference type="NCBI Taxonomy" id="933080"/>
    <lineage>
        <taxon>Bacteria</taxon>
        <taxon>Pseudomonadati</taxon>
        <taxon>Pseudomonadota</taxon>
        <taxon>Betaproteobacteria</taxon>
        <taxon>Burkholderiales</taxon>
        <taxon>Oxalobacteraceae</taxon>
        <taxon>Oxalobacter</taxon>
    </lineage>
</organism>
<dbReference type="AlphaFoldDB" id="A0A9E9LXB6"/>
<dbReference type="Proteomes" id="UP001156215">
    <property type="component" value="Chromosome"/>
</dbReference>
<feature type="transmembrane region" description="Helical" evidence="1">
    <location>
        <begin position="185"/>
        <end position="206"/>
    </location>
</feature>
<dbReference type="RefSeq" id="WP_269307950.1">
    <property type="nucleotide sequence ID" value="NZ_CP098242.1"/>
</dbReference>
<feature type="transmembrane region" description="Helical" evidence="1">
    <location>
        <begin position="99"/>
        <end position="120"/>
    </location>
</feature>
<feature type="transmembrane region" description="Helical" evidence="1">
    <location>
        <begin position="31"/>
        <end position="55"/>
    </location>
</feature>
<accession>A0A9E9LXB6</accession>
<feature type="transmembrane region" description="Helical" evidence="1">
    <location>
        <begin position="218"/>
        <end position="245"/>
    </location>
</feature>
<gene>
    <name evidence="2" type="ORF">NB640_06570</name>
</gene>